<evidence type="ECO:0000313" key="3">
    <source>
        <dbReference type="RefSeq" id="XP_033578735.1"/>
    </source>
</evidence>
<dbReference type="PANTHER" id="PTHR24148">
    <property type="entry name" value="ANKYRIN REPEAT DOMAIN-CONTAINING PROTEIN 39 HOMOLOG-RELATED"/>
    <property type="match status" value="1"/>
</dbReference>
<accession>A0A6A6YSL2</accession>
<dbReference type="RefSeq" id="XP_033578735.1">
    <property type="nucleotide sequence ID" value="XM_033713992.1"/>
</dbReference>
<evidence type="ECO:0008006" key="4">
    <source>
        <dbReference type="Google" id="ProtNLM"/>
    </source>
</evidence>
<dbReference type="InterPro" id="IPR052895">
    <property type="entry name" value="HetReg/Transcr_Mod"/>
</dbReference>
<proteinExistence type="predicted"/>
<dbReference type="Proteomes" id="UP000504636">
    <property type="component" value="Unplaced"/>
</dbReference>
<organism evidence="1">
    <name type="scientific">Mytilinidion resinicola</name>
    <dbReference type="NCBI Taxonomy" id="574789"/>
    <lineage>
        <taxon>Eukaryota</taxon>
        <taxon>Fungi</taxon>
        <taxon>Dikarya</taxon>
        <taxon>Ascomycota</taxon>
        <taxon>Pezizomycotina</taxon>
        <taxon>Dothideomycetes</taxon>
        <taxon>Pleosporomycetidae</taxon>
        <taxon>Mytilinidiales</taxon>
        <taxon>Mytilinidiaceae</taxon>
        <taxon>Mytilinidion</taxon>
    </lineage>
</organism>
<dbReference type="AlphaFoldDB" id="A0A6A6YSL2"/>
<evidence type="ECO:0000313" key="1">
    <source>
        <dbReference type="EMBL" id="KAF2811771.1"/>
    </source>
</evidence>
<reference evidence="1 3" key="1">
    <citation type="journal article" date="2020" name="Stud. Mycol.">
        <title>101 Dothideomycetes genomes: a test case for predicting lifestyles and emergence of pathogens.</title>
        <authorList>
            <person name="Haridas S."/>
            <person name="Albert R."/>
            <person name="Binder M."/>
            <person name="Bloem J."/>
            <person name="Labutti K."/>
            <person name="Salamov A."/>
            <person name="Andreopoulos B."/>
            <person name="Baker S."/>
            <person name="Barry K."/>
            <person name="Bills G."/>
            <person name="Bluhm B."/>
            <person name="Cannon C."/>
            <person name="Castanera R."/>
            <person name="Culley D."/>
            <person name="Daum C."/>
            <person name="Ezra D."/>
            <person name="Gonzalez J."/>
            <person name="Henrissat B."/>
            <person name="Kuo A."/>
            <person name="Liang C."/>
            <person name="Lipzen A."/>
            <person name="Lutzoni F."/>
            <person name="Magnuson J."/>
            <person name="Mondo S."/>
            <person name="Nolan M."/>
            <person name="Ohm R."/>
            <person name="Pangilinan J."/>
            <person name="Park H.-J."/>
            <person name="Ramirez L."/>
            <person name="Alfaro M."/>
            <person name="Sun H."/>
            <person name="Tritt A."/>
            <person name="Yoshinaga Y."/>
            <person name="Zwiers L.-H."/>
            <person name="Turgeon B."/>
            <person name="Goodwin S."/>
            <person name="Spatafora J."/>
            <person name="Crous P."/>
            <person name="Grigoriev I."/>
        </authorList>
    </citation>
    <scope>NUCLEOTIDE SEQUENCE</scope>
    <source>
        <strain evidence="1 3">CBS 304.34</strain>
    </source>
</reference>
<protein>
    <recommendedName>
        <fullName evidence="4">Heterokaryon incompatibility domain-containing protein</fullName>
    </recommendedName>
</protein>
<sequence length="520" mass="58880">MDLESSPTKPNTSVNIYRPKKSHDTEMRLTEAANEAVDFLVLQHWFERVWVIQDIALPDDACIMCGPREIEWKTFASRIENGLRRGLFQTSMFGFVDADNFHNFRAVASIHARDTSRPPAQQLLDLLIQFRIRDATDPRDKVFSLLGLVSDVEELGLTPDCRASAASLYCKTAISILSRSTCLDLFGLAVTSSKSDLGQSLPSWVADWSFTKSIPKPFMLDARGEPRLTSTSWNTTASIKFPDMDTAVISGHFVDTIASVSDPLIDLHDDGNWFVDDDFFAKTEQLENPEHTSLRGIYRTVRNSAGAVKFTLGEIFRVVDQIEVFLRWENLAQAGDKNGPTTTRTREEHMAIYWQTLCTGTMPDGYDTTEELFRAWYNSLASVRRLTKMRVNTVRRLFRPLAFMGYMISTLKLNEKFASELMTHANQRRMARTKKGYLCFIPAKSEAGDSVALCKGGRVPLILRKEDLHWKLVGESYIHGLMDGKAFREDACAYISIQWKACGEGRAFEFTPSLCSLRHQ</sequence>
<dbReference type="OrthoDB" id="5416609at2759"/>
<name>A0A6A6YSL2_9PEZI</name>
<reference evidence="3" key="3">
    <citation type="submission" date="2025-04" db="UniProtKB">
        <authorList>
            <consortium name="RefSeq"/>
        </authorList>
    </citation>
    <scope>IDENTIFICATION</scope>
    <source>
        <strain evidence="3">CBS 304.34</strain>
    </source>
</reference>
<reference evidence="3" key="2">
    <citation type="submission" date="2020-04" db="EMBL/GenBank/DDBJ databases">
        <authorList>
            <consortium name="NCBI Genome Project"/>
        </authorList>
    </citation>
    <scope>NUCLEOTIDE SEQUENCE</scope>
    <source>
        <strain evidence="3">CBS 304.34</strain>
    </source>
</reference>
<dbReference type="EMBL" id="MU003698">
    <property type="protein sequence ID" value="KAF2811771.1"/>
    <property type="molecule type" value="Genomic_DNA"/>
</dbReference>
<keyword evidence="2" id="KW-1185">Reference proteome</keyword>
<dbReference type="Pfam" id="PF26639">
    <property type="entry name" value="Het-6_barrel"/>
    <property type="match status" value="1"/>
</dbReference>
<evidence type="ECO:0000313" key="2">
    <source>
        <dbReference type="Proteomes" id="UP000504636"/>
    </source>
</evidence>
<dbReference type="PANTHER" id="PTHR24148:SF82">
    <property type="entry name" value="HETEROKARYON INCOMPATIBILITY DOMAIN-CONTAINING PROTEIN"/>
    <property type="match status" value="1"/>
</dbReference>
<gene>
    <name evidence="1 3" type="ORF">BDZ99DRAFT_280498</name>
</gene>
<dbReference type="GeneID" id="54454885"/>